<dbReference type="EMBL" id="JACXVP010000012">
    <property type="protein sequence ID" value="KAG5573383.1"/>
    <property type="molecule type" value="Genomic_DNA"/>
</dbReference>
<dbReference type="AlphaFoldDB" id="A0A9J5WDI8"/>
<feature type="domain" description="Plant bHLH transcription factor ACT-like" evidence="3">
    <location>
        <begin position="231"/>
        <end position="303"/>
    </location>
</feature>
<dbReference type="GO" id="GO:0003700">
    <property type="term" value="F:DNA-binding transcription factor activity"/>
    <property type="evidence" value="ECO:0007669"/>
    <property type="project" value="TreeGrafter"/>
</dbReference>
<dbReference type="InterPro" id="IPR054502">
    <property type="entry name" value="bHLH-TF_ACT-like_plant"/>
</dbReference>
<comment type="subcellular location">
    <subcellularLocation>
        <location evidence="1">Nucleus</location>
    </subcellularLocation>
</comment>
<dbReference type="OrthoDB" id="752464at2759"/>
<sequence>MEDYYRENEFLLDELFALRSDLWESTCLPMEINNSSSNLYCNCFGEIPLPSTTTTSFEDYYNNFPIDQSQNYSLLHSELYSTQKVDVSSPLELTNSFNSPFTFQLEDFSSIYFDVGNFGDCKLERTQSTASSAAIAPANFNIGICLDKKAKTKKVNGEPSKNLMAERRRRKKAQWSTSILGDTIDYTKELLEKINNLQQEMELGSNQLSLMSIFKNEKPIEMFVKNSPKFNVERRNNIDTRVEINCASKSNLLLSTLTTLDALGLEPQQCVISCFNDFAMQASCYEEMEQRGVTKAEEIKQALFINAGYAGKCL</sequence>
<dbReference type="GO" id="GO:0005634">
    <property type="term" value="C:nucleus"/>
    <property type="evidence" value="ECO:0007669"/>
    <property type="project" value="UniProtKB-SubCell"/>
</dbReference>
<gene>
    <name evidence="4" type="ORF">H5410_063149</name>
</gene>
<reference evidence="4 5" key="1">
    <citation type="submission" date="2020-09" db="EMBL/GenBank/DDBJ databases">
        <title>De no assembly of potato wild relative species, Solanum commersonii.</title>
        <authorList>
            <person name="Cho K."/>
        </authorList>
    </citation>
    <scope>NUCLEOTIDE SEQUENCE [LARGE SCALE GENOMIC DNA]</scope>
    <source>
        <strain evidence="4">LZ3.2</strain>
        <tissue evidence="4">Leaf</tissue>
    </source>
</reference>
<name>A0A9J5WDI8_SOLCO</name>
<evidence type="ECO:0000256" key="2">
    <source>
        <dbReference type="ARBA" id="ARBA00023242"/>
    </source>
</evidence>
<accession>A0A9J5WDI8</accession>
<evidence type="ECO:0000313" key="5">
    <source>
        <dbReference type="Proteomes" id="UP000824120"/>
    </source>
</evidence>
<evidence type="ECO:0000259" key="3">
    <source>
        <dbReference type="Pfam" id="PF22754"/>
    </source>
</evidence>
<evidence type="ECO:0000313" key="4">
    <source>
        <dbReference type="EMBL" id="KAG5573383.1"/>
    </source>
</evidence>
<dbReference type="GO" id="GO:0043565">
    <property type="term" value="F:sequence-specific DNA binding"/>
    <property type="evidence" value="ECO:0007669"/>
    <property type="project" value="TreeGrafter"/>
</dbReference>
<dbReference type="PANTHER" id="PTHR31945:SF77">
    <property type="entry name" value="TRANSCRIPTION FACTOR BHLH93-LIKE"/>
    <property type="match status" value="1"/>
</dbReference>
<comment type="caution">
    <text evidence="4">The sequence shown here is derived from an EMBL/GenBank/DDBJ whole genome shotgun (WGS) entry which is preliminary data.</text>
</comment>
<dbReference type="Pfam" id="PF22754">
    <property type="entry name" value="bHLH-TF_ACT-like_plant"/>
    <property type="match status" value="1"/>
</dbReference>
<organism evidence="4 5">
    <name type="scientific">Solanum commersonii</name>
    <name type="common">Commerson's wild potato</name>
    <name type="synonym">Commerson's nightshade</name>
    <dbReference type="NCBI Taxonomy" id="4109"/>
    <lineage>
        <taxon>Eukaryota</taxon>
        <taxon>Viridiplantae</taxon>
        <taxon>Streptophyta</taxon>
        <taxon>Embryophyta</taxon>
        <taxon>Tracheophyta</taxon>
        <taxon>Spermatophyta</taxon>
        <taxon>Magnoliopsida</taxon>
        <taxon>eudicotyledons</taxon>
        <taxon>Gunneridae</taxon>
        <taxon>Pentapetalae</taxon>
        <taxon>asterids</taxon>
        <taxon>lamiids</taxon>
        <taxon>Solanales</taxon>
        <taxon>Solanaceae</taxon>
        <taxon>Solanoideae</taxon>
        <taxon>Solaneae</taxon>
        <taxon>Solanum</taxon>
    </lineage>
</organism>
<dbReference type="PANTHER" id="PTHR31945">
    <property type="entry name" value="TRANSCRIPTION FACTOR SCREAM2-RELATED"/>
    <property type="match status" value="1"/>
</dbReference>
<proteinExistence type="predicted"/>
<dbReference type="InterPro" id="IPR051358">
    <property type="entry name" value="TF_AMS/ICE1/BHLH6-like"/>
</dbReference>
<keyword evidence="5" id="KW-1185">Reference proteome</keyword>
<evidence type="ECO:0000256" key="1">
    <source>
        <dbReference type="ARBA" id="ARBA00004123"/>
    </source>
</evidence>
<protein>
    <recommendedName>
        <fullName evidence="3">Plant bHLH transcription factor ACT-like domain-containing protein</fullName>
    </recommendedName>
</protein>
<dbReference type="Proteomes" id="UP000824120">
    <property type="component" value="Chromosome 12"/>
</dbReference>
<keyword evidence="2" id="KW-0539">Nucleus</keyword>